<comment type="caution">
    <text evidence="1">The sequence shown here is derived from an EMBL/GenBank/DDBJ whole genome shotgun (WGS) entry which is preliminary data.</text>
</comment>
<evidence type="ECO:0008006" key="3">
    <source>
        <dbReference type="Google" id="ProtNLM"/>
    </source>
</evidence>
<evidence type="ECO:0000313" key="2">
    <source>
        <dbReference type="Proteomes" id="UP000593578"/>
    </source>
</evidence>
<sequence length="124" mass="13992">MTPRFGFDRWGFEDLDGNSLRASFNGIWDEDGLWAASLILEDYLETPCASQNPYLCQRVGHNLLPTNVKMATIFHDFDRTCHRCEIGNETIIHALRDCPKARVVLSFGGLDGRLLDSPFESGID</sequence>
<gene>
    <name evidence="1" type="ORF">Gorai_004048</name>
</gene>
<reference evidence="1 2" key="1">
    <citation type="journal article" date="2019" name="Genome Biol. Evol.">
        <title>Insights into the evolution of the New World diploid cottons (Gossypium, subgenus Houzingenia) based on genome sequencing.</title>
        <authorList>
            <person name="Grover C.E."/>
            <person name="Arick M.A. 2nd"/>
            <person name="Thrash A."/>
            <person name="Conover J.L."/>
            <person name="Sanders W.S."/>
            <person name="Peterson D.G."/>
            <person name="Frelichowski J.E."/>
            <person name="Scheffler J.A."/>
            <person name="Scheffler B.E."/>
            <person name="Wendel J.F."/>
        </authorList>
    </citation>
    <scope>NUCLEOTIDE SEQUENCE [LARGE SCALE GENOMIC DNA]</scope>
    <source>
        <strain evidence="1">8</strain>
        <tissue evidence="1">Leaf</tissue>
    </source>
</reference>
<dbReference type="AlphaFoldDB" id="A0A7J8QH34"/>
<protein>
    <recommendedName>
        <fullName evidence="3">Reverse transcriptase zinc-binding domain-containing protein</fullName>
    </recommendedName>
</protein>
<organism evidence="1 2">
    <name type="scientific">Gossypium raimondii</name>
    <name type="common">Peruvian cotton</name>
    <name type="synonym">Gossypium klotzschianum subsp. raimondii</name>
    <dbReference type="NCBI Taxonomy" id="29730"/>
    <lineage>
        <taxon>Eukaryota</taxon>
        <taxon>Viridiplantae</taxon>
        <taxon>Streptophyta</taxon>
        <taxon>Embryophyta</taxon>
        <taxon>Tracheophyta</taxon>
        <taxon>Spermatophyta</taxon>
        <taxon>Magnoliopsida</taxon>
        <taxon>eudicotyledons</taxon>
        <taxon>Gunneridae</taxon>
        <taxon>Pentapetalae</taxon>
        <taxon>rosids</taxon>
        <taxon>malvids</taxon>
        <taxon>Malvales</taxon>
        <taxon>Malvaceae</taxon>
        <taxon>Malvoideae</taxon>
        <taxon>Gossypium</taxon>
    </lineage>
</organism>
<dbReference type="EMBL" id="JABEZZ010000012">
    <property type="protein sequence ID" value="MBA0600854.1"/>
    <property type="molecule type" value="Genomic_DNA"/>
</dbReference>
<evidence type="ECO:0000313" key="1">
    <source>
        <dbReference type="EMBL" id="MBA0600854.1"/>
    </source>
</evidence>
<dbReference type="Proteomes" id="UP000593578">
    <property type="component" value="Unassembled WGS sequence"/>
</dbReference>
<accession>A0A7J8QH34</accession>
<name>A0A7J8QH34_GOSRA</name>
<proteinExistence type="predicted"/>